<keyword evidence="1" id="KW-0812">Transmembrane</keyword>
<gene>
    <name evidence="2" type="ORF">GQS65_10850</name>
</gene>
<dbReference type="RefSeq" id="WP_158204599.1">
    <property type="nucleotide sequence ID" value="NZ_WSZK01000015.1"/>
</dbReference>
<accession>A0A6B0GTD2</accession>
<dbReference type="Proteomes" id="UP000451471">
    <property type="component" value="Unassembled WGS sequence"/>
</dbReference>
<proteinExistence type="predicted"/>
<dbReference type="AlphaFoldDB" id="A0A6B0GTD2"/>
<keyword evidence="1" id="KW-1133">Transmembrane helix</keyword>
<feature type="transmembrane region" description="Helical" evidence="1">
    <location>
        <begin position="6"/>
        <end position="23"/>
    </location>
</feature>
<keyword evidence="3" id="KW-1185">Reference proteome</keyword>
<dbReference type="GO" id="GO:0005886">
    <property type="term" value="C:plasma membrane"/>
    <property type="evidence" value="ECO:0007669"/>
    <property type="project" value="UniProtKB-SubCell"/>
</dbReference>
<evidence type="ECO:0000256" key="1">
    <source>
        <dbReference type="SAM" id="Phobius"/>
    </source>
</evidence>
<organism evidence="2 3">
    <name type="scientific">Halomarina oriensis</name>
    <dbReference type="NCBI Taxonomy" id="671145"/>
    <lineage>
        <taxon>Archaea</taxon>
        <taxon>Methanobacteriati</taxon>
        <taxon>Methanobacteriota</taxon>
        <taxon>Stenosarchaea group</taxon>
        <taxon>Halobacteria</taxon>
        <taxon>Halobacteriales</taxon>
        <taxon>Natronomonadaceae</taxon>
        <taxon>Halomarina</taxon>
    </lineage>
</organism>
<evidence type="ECO:0000313" key="2">
    <source>
        <dbReference type="EMBL" id="MWG34978.1"/>
    </source>
</evidence>
<feature type="transmembrane region" description="Helical" evidence="1">
    <location>
        <begin position="30"/>
        <end position="51"/>
    </location>
</feature>
<reference evidence="2 3" key="1">
    <citation type="submission" date="2019-12" db="EMBL/GenBank/DDBJ databases">
        <title>Halocatena pleomorpha gen. nov. sp. nov., an extremely halophilic archaeon of family Halobacteriaceae isolated from saltpan soil.</title>
        <authorList>
            <person name="Pal Y."/>
            <person name="Verma A."/>
            <person name="Krishnamurthi S."/>
            <person name="Kumar P."/>
        </authorList>
    </citation>
    <scope>NUCLEOTIDE SEQUENCE [LARGE SCALE GENOMIC DNA]</scope>
    <source>
        <strain evidence="2 3">JCM 16495</strain>
    </source>
</reference>
<keyword evidence="1" id="KW-0472">Membrane</keyword>
<protein>
    <submittedName>
        <fullName evidence="2">Uncharacterized protein</fullName>
    </submittedName>
</protein>
<sequence length="56" mass="6233">MEPVNVAIILLNIAIAVVLFKDATRHDRFAPLWGVVGLVFGFFGALFYFSYDVVLS</sequence>
<comment type="caution">
    <text evidence="2">The sequence shown here is derived from an EMBL/GenBank/DDBJ whole genome shotgun (WGS) entry which is preliminary data.</text>
</comment>
<dbReference type="EMBL" id="WSZK01000015">
    <property type="protein sequence ID" value="MWG34978.1"/>
    <property type="molecule type" value="Genomic_DNA"/>
</dbReference>
<evidence type="ECO:0000313" key="3">
    <source>
        <dbReference type="Proteomes" id="UP000451471"/>
    </source>
</evidence>
<name>A0A6B0GTD2_9EURY</name>